<organism evidence="1 2">
    <name type="scientific">Hydnum rufescens UP504</name>
    <dbReference type="NCBI Taxonomy" id="1448309"/>
    <lineage>
        <taxon>Eukaryota</taxon>
        <taxon>Fungi</taxon>
        <taxon>Dikarya</taxon>
        <taxon>Basidiomycota</taxon>
        <taxon>Agaricomycotina</taxon>
        <taxon>Agaricomycetes</taxon>
        <taxon>Cantharellales</taxon>
        <taxon>Hydnaceae</taxon>
        <taxon>Hydnum</taxon>
    </lineage>
</organism>
<protein>
    <submittedName>
        <fullName evidence="1">Uncharacterized protein</fullName>
    </submittedName>
</protein>
<name>A0A9P6B5D5_9AGAM</name>
<sequence length="117" mass="12579">MDPDRCPVRLAFVLAGVMAASSRVSTILALQGIAFPQLAWLSSPTLRPAIRLKSTPKSPNYLALEAERALGSNSYLDCFRNTPNRNGVQQFTASTISLLELLGGITLKTRSSDSIDG</sequence>
<keyword evidence="2" id="KW-1185">Reference proteome</keyword>
<evidence type="ECO:0000313" key="1">
    <source>
        <dbReference type="EMBL" id="KAF9518029.1"/>
    </source>
</evidence>
<dbReference type="EMBL" id="MU128928">
    <property type="protein sequence ID" value="KAF9518029.1"/>
    <property type="molecule type" value="Genomic_DNA"/>
</dbReference>
<gene>
    <name evidence="1" type="ORF">BS47DRAFT_1359285</name>
</gene>
<dbReference type="AlphaFoldDB" id="A0A9P6B5D5"/>
<evidence type="ECO:0000313" key="2">
    <source>
        <dbReference type="Proteomes" id="UP000886523"/>
    </source>
</evidence>
<comment type="caution">
    <text evidence="1">The sequence shown here is derived from an EMBL/GenBank/DDBJ whole genome shotgun (WGS) entry which is preliminary data.</text>
</comment>
<proteinExistence type="predicted"/>
<dbReference type="Proteomes" id="UP000886523">
    <property type="component" value="Unassembled WGS sequence"/>
</dbReference>
<dbReference type="OrthoDB" id="6339427at2759"/>
<reference evidence="1" key="1">
    <citation type="journal article" date="2020" name="Nat. Commun.">
        <title>Large-scale genome sequencing of mycorrhizal fungi provides insights into the early evolution of symbiotic traits.</title>
        <authorList>
            <person name="Miyauchi S."/>
            <person name="Kiss E."/>
            <person name="Kuo A."/>
            <person name="Drula E."/>
            <person name="Kohler A."/>
            <person name="Sanchez-Garcia M."/>
            <person name="Morin E."/>
            <person name="Andreopoulos B."/>
            <person name="Barry K.W."/>
            <person name="Bonito G."/>
            <person name="Buee M."/>
            <person name="Carver A."/>
            <person name="Chen C."/>
            <person name="Cichocki N."/>
            <person name="Clum A."/>
            <person name="Culley D."/>
            <person name="Crous P.W."/>
            <person name="Fauchery L."/>
            <person name="Girlanda M."/>
            <person name="Hayes R.D."/>
            <person name="Keri Z."/>
            <person name="LaButti K."/>
            <person name="Lipzen A."/>
            <person name="Lombard V."/>
            <person name="Magnuson J."/>
            <person name="Maillard F."/>
            <person name="Murat C."/>
            <person name="Nolan M."/>
            <person name="Ohm R.A."/>
            <person name="Pangilinan J."/>
            <person name="Pereira M.F."/>
            <person name="Perotto S."/>
            <person name="Peter M."/>
            <person name="Pfister S."/>
            <person name="Riley R."/>
            <person name="Sitrit Y."/>
            <person name="Stielow J.B."/>
            <person name="Szollosi G."/>
            <person name="Zifcakova L."/>
            <person name="Stursova M."/>
            <person name="Spatafora J.W."/>
            <person name="Tedersoo L."/>
            <person name="Vaario L.M."/>
            <person name="Yamada A."/>
            <person name="Yan M."/>
            <person name="Wang P."/>
            <person name="Xu J."/>
            <person name="Bruns T."/>
            <person name="Baldrian P."/>
            <person name="Vilgalys R."/>
            <person name="Dunand C."/>
            <person name="Henrissat B."/>
            <person name="Grigoriev I.V."/>
            <person name="Hibbett D."/>
            <person name="Nagy L.G."/>
            <person name="Martin F.M."/>
        </authorList>
    </citation>
    <scope>NUCLEOTIDE SEQUENCE</scope>
    <source>
        <strain evidence="1">UP504</strain>
    </source>
</reference>
<accession>A0A9P6B5D5</accession>